<dbReference type="Gene3D" id="1.10.510.10">
    <property type="entry name" value="Transferase(Phosphotransferase) domain 1"/>
    <property type="match status" value="1"/>
</dbReference>
<evidence type="ECO:0000256" key="9">
    <source>
        <dbReference type="ARBA" id="ARBA00048679"/>
    </source>
</evidence>
<dbReference type="GO" id="GO:0044779">
    <property type="term" value="P:meiotic spindle checkpoint signaling"/>
    <property type="evidence" value="ECO:0007669"/>
    <property type="project" value="UniProtKB-ARBA"/>
</dbReference>
<evidence type="ECO:0000256" key="7">
    <source>
        <dbReference type="ARBA" id="ARBA00022840"/>
    </source>
</evidence>
<comment type="caution">
    <text evidence="16">The sequence shown here is derived from an EMBL/GenBank/DDBJ whole genome shotgun (WGS) entry which is preliminary data.</text>
</comment>
<evidence type="ECO:0000256" key="14">
    <source>
        <dbReference type="RuleBase" id="RU367134"/>
    </source>
</evidence>
<dbReference type="GO" id="GO:0072479">
    <property type="term" value="P:response to mitotic cell cycle spindle assembly checkpoint signaling"/>
    <property type="evidence" value="ECO:0007669"/>
    <property type="project" value="UniProtKB-ARBA"/>
</dbReference>
<dbReference type="InterPro" id="IPR017441">
    <property type="entry name" value="Protein_kinase_ATP_BS"/>
</dbReference>
<feature type="domain" description="Protein kinase" evidence="15">
    <location>
        <begin position="250"/>
        <end position="505"/>
    </location>
</feature>
<dbReference type="GO" id="GO:0045143">
    <property type="term" value="P:homologous chromosome segregation"/>
    <property type="evidence" value="ECO:0007669"/>
    <property type="project" value="UniProtKB-ARBA"/>
</dbReference>
<evidence type="ECO:0000256" key="6">
    <source>
        <dbReference type="ARBA" id="ARBA00022777"/>
    </source>
</evidence>
<dbReference type="OrthoDB" id="377346at2759"/>
<evidence type="ECO:0000256" key="12">
    <source>
        <dbReference type="PIRSR" id="PIRSR630616-3"/>
    </source>
</evidence>
<proteinExistence type="inferred from homology"/>
<dbReference type="GO" id="GO:0032133">
    <property type="term" value="C:chromosome passenger complex"/>
    <property type="evidence" value="ECO:0007669"/>
    <property type="project" value="UniProtKB-ARBA"/>
</dbReference>
<sequence length="518" mass="57908">MATSHHRLSNTGSSSNVKSLEYQMKSISIKDKENTTMSSMTAGILSKTSRTMKPATTNINTTVTSSTTTSTTTSVMSTAQRIPLVKNQGIQSSTTISSSLNPTKKLLPTSKALTLTTHNNTSTITNTAGSSRIPAAYASTSHSTTTHATTSPPKHRKIIASAVPQRLLESFDYSSTQVPRGVLVSAGITSPTPKTVRWNEEGNQVKHEPSFNNASMSANTSASMSSITANTFRLSSENSPTDRRWSLRDFDVGRPLGKGKFGRVYLAKERQSGYIVALKVLFKTELAGAKVEKQLRREVEIQSHLRHPNILRLYGYFYDQKRVYLILEFAQEGEMYKQLRKLGKFTEDVAAKYIAQIADALGYLHSKHVIHRDIKPENLLIGRDRKMEQKVKIADFGWSVHAPNTRRTTLCGTLDYLPPEMVEGRDHNEKVDLWSLGVLCYEFLVGVPPFEEVSSYKATYKRIASVDLQIPDFVSQEARDLISRLLQYHPDHRLKLHEVLSHPWIVRHNSVSDNNPVE</sequence>
<feature type="binding site" evidence="11">
    <location>
        <position position="395"/>
    </location>
    <ligand>
        <name>ATP</name>
        <dbReference type="ChEBI" id="CHEBI:30616"/>
    </ligand>
</feature>
<dbReference type="PANTHER" id="PTHR24350">
    <property type="entry name" value="SERINE/THREONINE-PROTEIN KINASE IAL-RELATED"/>
    <property type="match status" value="1"/>
</dbReference>
<keyword evidence="4 14" id="KW-0808">Transferase</keyword>
<evidence type="ECO:0000256" key="11">
    <source>
        <dbReference type="PIRSR" id="PIRSR630616-2"/>
    </source>
</evidence>
<comment type="catalytic activity">
    <reaction evidence="8 14">
        <text>L-threonyl-[protein] + ATP = O-phospho-L-threonyl-[protein] + ADP + H(+)</text>
        <dbReference type="Rhea" id="RHEA:46608"/>
        <dbReference type="Rhea" id="RHEA-COMP:11060"/>
        <dbReference type="Rhea" id="RHEA-COMP:11605"/>
        <dbReference type="ChEBI" id="CHEBI:15378"/>
        <dbReference type="ChEBI" id="CHEBI:30013"/>
        <dbReference type="ChEBI" id="CHEBI:30616"/>
        <dbReference type="ChEBI" id="CHEBI:61977"/>
        <dbReference type="ChEBI" id="CHEBI:456216"/>
        <dbReference type="EC" id="2.7.11.1"/>
    </reaction>
</comment>
<keyword evidence="7 11" id="KW-0067">ATP-binding</keyword>
<evidence type="ECO:0000256" key="10">
    <source>
        <dbReference type="PIRSR" id="PIRSR630616-1"/>
    </source>
</evidence>
<dbReference type="FunFam" id="3.30.200.20:FF:000042">
    <property type="entry name" value="Aurora kinase A"/>
    <property type="match status" value="1"/>
</dbReference>
<evidence type="ECO:0000256" key="2">
    <source>
        <dbReference type="ARBA" id="ARBA00021157"/>
    </source>
</evidence>
<evidence type="ECO:0000259" key="15">
    <source>
        <dbReference type="PROSITE" id="PS50011"/>
    </source>
</evidence>
<evidence type="ECO:0000256" key="3">
    <source>
        <dbReference type="ARBA" id="ARBA00022527"/>
    </source>
</evidence>
<gene>
    <name evidence="16" type="ORF">SeLEV6574_g00753</name>
</gene>
<dbReference type="GO" id="GO:0000776">
    <property type="term" value="C:kinetochore"/>
    <property type="evidence" value="ECO:0007669"/>
    <property type="project" value="UniProtKB-ARBA"/>
</dbReference>
<dbReference type="InterPro" id="IPR008271">
    <property type="entry name" value="Ser/Thr_kinase_AS"/>
</dbReference>
<name>A0A507DHH4_9FUNG</name>
<organism evidence="16 17">
    <name type="scientific">Synchytrium endobioticum</name>
    <dbReference type="NCBI Taxonomy" id="286115"/>
    <lineage>
        <taxon>Eukaryota</taxon>
        <taxon>Fungi</taxon>
        <taxon>Fungi incertae sedis</taxon>
        <taxon>Chytridiomycota</taxon>
        <taxon>Chytridiomycota incertae sedis</taxon>
        <taxon>Chytridiomycetes</taxon>
        <taxon>Synchytriales</taxon>
        <taxon>Synchytriaceae</taxon>
        <taxon>Synchytrium</taxon>
    </lineage>
</organism>
<dbReference type="InterPro" id="IPR030616">
    <property type="entry name" value="Aur-like"/>
</dbReference>
<dbReference type="GO" id="GO:0090266">
    <property type="term" value="P:regulation of mitotic cell cycle spindle assembly checkpoint"/>
    <property type="evidence" value="ECO:0007669"/>
    <property type="project" value="UniProtKB-ARBA"/>
</dbReference>
<evidence type="ECO:0000313" key="16">
    <source>
        <dbReference type="EMBL" id="TPX50687.1"/>
    </source>
</evidence>
<evidence type="ECO:0000256" key="8">
    <source>
        <dbReference type="ARBA" id="ARBA00047899"/>
    </source>
</evidence>
<dbReference type="Gene3D" id="3.30.200.20">
    <property type="entry name" value="Phosphorylase Kinase, domain 1"/>
    <property type="match status" value="1"/>
</dbReference>
<dbReference type="PROSITE" id="PS50011">
    <property type="entry name" value="PROTEIN_KINASE_DOM"/>
    <property type="match status" value="1"/>
</dbReference>
<keyword evidence="6 14" id="KW-0418">Kinase</keyword>
<accession>A0A507DHH4</accession>
<feature type="binding site" evidence="11 13">
    <location>
        <position position="279"/>
    </location>
    <ligand>
        <name>ATP</name>
        <dbReference type="ChEBI" id="CHEBI:30616"/>
    </ligand>
</feature>
<keyword evidence="5 11" id="KW-0547">Nucleotide-binding</keyword>
<feature type="binding site" evidence="11">
    <location>
        <begin position="377"/>
        <end position="378"/>
    </location>
    <ligand>
        <name>ATP</name>
        <dbReference type="ChEBI" id="CHEBI:30616"/>
    </ligand>
</feature>
<evidence type="ECO:0000256" key="1">
    <source>
        <dbReference type="ARBA" id="ARBA00012513"/>
    </source>
</evidence>
<dbReference type="PROSITE" id="PS00107">
    <property type="entry name" value="PROTEIN_KINASE_ATP"/>
    <property type="match status" value="1"/>
</dbReference>
<dbReference type="AlphaFoldDB" id="A0A507DHH4"/>
<dbReference type="EC" id="2.7.11.1" evidence="1 14"/>
<dbReference type="GO" id="GO:0008608">
    <property type="term" value="P:attachment of spindle microtubules to kinetochore"/>
    <property type="evidence" value="ECO:0007669"/>
    <property type="project" value="UniProtKB-ARBA"/>
</dbReference>
<evidence type="ECO:0000256" key="5">
    <source>
        <dbReference type="ARBA" id="ARBA00022741"/>
    </source>
</evidence>
<dbReference type="PROSITE" id="PS00108">
    <property type="entry name" value="PROTEIN_KINASE_ST"/>
    <property type="match status" value="1"/>
</dbReference>
<dbReference type="GO" id="GO:0051233">
    <property type="term" value="C:spindle midzone"/>
    <property type="evidence" value="ECO:0007669"/>
    <property type="project" value="UniProtKB-ARBA"/>
</dbReference>
<feature type="active site" description="Proton acceptor" evidence="10">
    <location>
        <position position="373"/>
    </location>
</feature>
<keyword evidence="3 14" id="KW-0723">Serine/threonine-protein kinase</keyword>
<dbReference type="SUPFAM" id="SSF56112">
    <property type="entry name" value="Protein kinase-like (PK-like)"/>
    <property type="match status" value="1"/>
</dbReference>
<feature type="binding site" evidence="11">
    <location>
        <position position="260"/>
    </location>
    <ligand>
        <name>ATP</name>
        <dbReference type="ChEBI" id="CHEBI:30616"/>
    </ligand>
</feature>
<dbReference type="GO" id="GO:0032465">
    <property type="term" value="P:regulation of cytokinesis"/>
    <property type="evidence" value="ECO:0007669"/>
    <property type="project" value="UniProtKB-ARBA"/>
</dbReference>
<comment type="catalytic activity">
    <reaction evidence="9 14">
        <text>L-seryl-[protein] + ATP = O-phospho-L-seryl-[protein] + ADP + H(+)</text>
        <dbReference type="Rhea" id="RHEA:17989"/>
        <dbReference type="Rhea" id="RHEA-COMP:9863"/>
        <dbReference type="Rhea" id="RHEA-COMP:11604"/>
        <dbReference type="ChEBI" id="CHEBI:15378"/>
        <dbReference type="ChEBI" id="CHEBI:29999"/>
        <dbReference type="ChEBI" id="CHEBI:30616"/>
        <dbReference type="ChEBI" id="CHEBI:83421"/>
        <dbReference type="ChEBI" id="CHEBI:456216"/>
        <dbReference type="EC" id="2.7.11.1"/>
    </reaction>
</comment>
<dbReference type="SMART" id="SM00220">
    <property type="entry name" value="S_TKc"/>
    <property type="match status" value="1"/>
</dbReference>
<dbReference type="Pfam" id="PF00069">
    <property type="entry name" value="Pkinase"/>
    <property type="match status" value="1"/>
</dbReference>
<protein>
    <recommendedName>
        <fullName evidence="2 14">Aurora kinase</fullName>
        <ecNumber evidence="1 14">2.7.11.1</ecNumber>
    </recommendedName>
</protein>
<dbReference type="Proteomes" id="UP000320475">
    <property type="component" value="Unassembled WGS sequence"/>
</dbReference>
<dbReference type="InterPro" id="IPR011009">
    <property type="entry name" value="Kinase-like_dom_sf"/>
</dbReference>
<dbReference type="GO" id="GO:1902115">
    <property type="term" value="P:regulation of organelle assembly"/>
    <property type="evidence" value="ECO:0007669"/>
    <property type="project" value="UniProtKB-ARBA"/>
</dbReference>
<feature type="binding site" evidence="11">
    <location>
        <begin position="328"/>
        <end position="330"/>
    </location>
    <ligand>
        <name>ATP</name>
        <dbReference type="ChEBI" id="CHEBI:30616"/>
    </ligand>
</feature>
<dbReference type="FunFam" id="1.10.510.10:FF:000235">
    <property type="entry name" value="Serine/threonine-protein kinase ark1"/>
    <property type="match status" value="1"/>
</dbReference>
<feature type="cross-link" description="Glycyl lysine isopeptide (Lys-Gly) (interchain with G-Cter in SUMO2)" evidence="12">
    <location>
        <position position="375"/>
    </location>
</feature>
<dbReference type="GO" id="GO:0004674">
    <property type="term" value="F:protein serine/threonine kinase activity"/>
    <property type="evidence" value="ECO:0007669"/>
    <property type="project" value="UniProtKB-KW"/>
</dbReference>
<reference evidence="16 17" key="1">
    <citation type="journal article" date="2019" name="Sci. Rep.">
        <title>Comparative genomics of chytrid fungi reveal insights into the obligate biotrophic and pathogenic lifestyle of Synchytrium endobioticum.</title>
        <authorList>
            <person name="van de Vossenberg B.T.L.H."/>
            <person name="Warris S."/>
            <person name="Nguyen H.D.T."/>
            <person name="van Gent-Pelzer M.P.E."/>
            <person name="Joly D.L."/>
            <person name="van de Geest H.C."/>
            <person name="Bonants P.J.M."/>
            <person name="Smith D.S."/>
            <person name="Levesque C.A."/>
            <person name="van der Lee T.A.J."/>
        </authorList>
    </citation>
    <scope>NUCLEOTIDE SEQUENCE [LARGE SCALE GENOMIC DNA]</scope>
    <source>
        <strain evidence="16 17">LEV6574</strain>
    </source>
</reference>
<dbReference type="InterPro" id="IPR000719">
    <property type="entry name" value="Prot_kinase_dom"/>
</dbReference>
<comment type="similarity">
    <text evidence="14">Belongs to the protein kinase superfamily. Ser/Thr protein kinase family. Aurora subfamily.</text>
</comment>
<evidence type="ECO:0000256" key="13">
    <source>
        <dbReference type="PROSITE-ProRule" id="PRU10141"/>
    </source>
</evidence>
<dbReference type="EMBL" id="QEAM01000014">
    <property type="protein sequence ID" value="TPX50687.1"/>
    <property type="molecule type" value="Genomic_DNA"/>
</dbReference>
<dbReference type="VEuPathDB" id="FungiDB:SeMB42_g00896"/>
<dbReference type="CDD" id="cd14007">
    <property type="entry name" value="STKc_Aurora"/>
    <property type="match status" value="1"/>
</dbReference>
<evidence type="ECO:0000256" key="4">
    <source>
        <dbReference type="ARBA" id="ARBA00022679"/>
    </source>
</evidence>
<dbReference type="GO" id="GO:0005524">
    <property type="term" value="F:ATP binding"/>
    <property type="evidence" value="ECO:0007669"/>
    <property type="project" value="UniProtKB-UniRule"/>
</dbReference>
<evidence type="ECO:0000313" key="17">
    <source>
        <dbReference type="Proteomes" id="UP000320475"/>
    </source>
</evidence>